<reference evidence="4 5" key="1">
    <citation type="submission" date="2019-04" db="EMBL/GenBank/DDBJ databases">
        <title>Rhizobium terrae sp. nov., isolated from a paddy soil.</title>
        <authorList>
            <person name="Lin S.-Y."/>
            <person name="Hameed A."/>
            <person name="Huang H.-I."/>
            <person name="Young C.-C."/>
        </authorList>
    </citation>
    <scope>NUCLEOTIDE SEQUENCE [LARGE SCALE GENOMIC DNA]</scope>
    <source>
        <strain evidence="4 5">CC-HIH110</strain>
    </source>
</reference>
<comment type="caution">
    <text evidence="4">The sequence shown here is derived from an EMBL/GenBank/DDBJ whole genome shotgun (WGS) entry which is preliminary data.</text>
</comment>
<proteinExistence type="predicted"/>
<feature type="repeat" description="WD" evidence="3">
    <location>
        <begin position="461"/>
        <end position="495"/>
    </location>
</feature>
<accession>A0A4S3ZRT8</accession>
<dbReference type="PANTHER" id="PTHR14604:SF4">
    <property type="entry name" value="F-BOX DOMAIN-CONTAINING PROTEIN"/>
    <property type="match status" value="1"/>
</dbReference>
<keyword evidence="1 3" id="KW-0853">WD repeat</keyword>
<dbReference type="Proteomes" id="UP000310754">
    <property type="component" value="Unassembled WGS sequence"/>
</dbReference>
<evidence type="ECO:0000256" key="2">
    <source>
        <dbReference type="ARBA" id="ARBA00022737"/>
    </source>
</evidence>
<dbReference type="PROSITE" id="PS00678">
    <property type="entry name" value="WD_REPEATS_1"/>
    <property type="match status" value="1"/>
</dbReference>
<dbReference type="EMBL" id="SSOA01000009">
    <property type="protein sequence ID" value="THF48344.1"/>
    <property type="molecule type" value="Genomic_DNA"/>
</dbReference>
<evidence type="ECO:0000313" key="4">
    <source>
        <dbReference type="EMBL" id="THF48344.1"/>
    </source>
</evidence>
<dbReference type="SMART" id="SM00320">
    <property type="entry name" value="WD40"/>
    <property type="match status" value="10"/>
</dbReference>
<feature type="repeat" description="WD" evidence="3">
    <location>
        <begin position="238"/>
        <end position="270"/>
    </location>
</feature>
<dbReference type="Gene3D" id="2.130.10.10">
    <property type="entry name" value="YVTN repeat-like/Quinoprotein amine dehydrogenase"/>
    <property type="match status" value="4"/>
</dbReference>
<dbReference type="InterPro" id="IPR050995">
    <property type="entry name" value="WD-F-box_domain-protein"/>
</dbReference>
<feature type="repeat" description="WD" evidence="3">
    <location>
        <begin position="156"/>
        <end position="195"/>
    </location>
</feature>
<keyword evidence="2" id="KW-0677">Repeat</keyword>
<evidence type="ECO:0000256" key="3">
    <source>
        <dbReference type="PROSITE-ProRule" id="PRU00221"/>
    </source>
</evidence>
<name>A0A4S3ZRT8_9HYPH</name>
<sequence length="652" mass="70163">MCLTFIVINLLDEDIAMTYAKMSARANPDEIFTRHRGPVTSVAAIAGTTAAVSAAYDGAVALFDFKTHTVELLGYHRHLVNHITVDSEGKRAASSSSDYDIYIWDLTKRRLQQVLRGHNDDVECFVFVDADTGVSASRDRRIIVWNLKTGAIRRVIEGHEKDVLSVSYHDGLIYSSGDDMTLRQWNLQTGQLLRTWGPFETETDTCAIDLLHGRAVLGCDDGVIRLFDVRSGDSIAVIEAHSSAIKKVAISPVNGDILSCAYDQRIRIWDAHTFTAKVELQPHATKWERSFSWAPDGRSVLAGTFDGTVVQWDAATGERLSELGGGPGDDGNACFNEISGAADGTVATVTDDGFVRLLQLTDKDASLLSCIEPQGGRRLMNAVTLDPWSDRVITGAHDHKLHVLKRTSDGLAAVASVELGQGPINSLRVAHQPGHEGAIYAACYSGAIARISNDGGSMTAYPLHDGAVKALRLHPTADLGVSCGADGSLATWTLDGELVNAFAGHTAIVDDVDFSPEGDQIASASRDFTLNVYNVAEVRLTHAIELGWRSPKCLCFWDAKTVIVGDYWGALLKVDLRTGTVQRQTIAANGISSLSRGFGGLLASSYDGGVYLIKVDDLSVTNVYRAMVQQIAPPALEVSALEPALGIAARVA</sequence>
<feature type="repeat" description="WD" evidence="3">
    <location>
        <begin position="502"/>
        <end position="543"/>
    </location>
</feature>
<feature type="repeat" description="WD" evidence="3">
    <location>
        <begin position="73"/>
        <end position="114"/>
    </location>
</feature>
<feature type="repeat" description="WD" evidence="3">
    <location>
        <begin position="115"/>
        <end position="155"/>
    </location>
</feature>
<organism evidence="4 5">
    <name type="scientific">Allorhizobium terrae</name>
    <dbReference type="NCBI Taxonomy" id="1848972"/>
    <lineage>
        <taxon>Bacteria</taxon>
        <taxon>Pseudomonadati</taxon>
        <taxon>Pseudomonadota</taxon>
        <taxon>Alphaproteobacteria</taxon>
        <taxon>Hyphomicrobiales</taxon>
        <taxon>Rhizobiaceae</taxon>
        <taxon>Rhizobium/Agrobacterium group</taxon>
        <taxon>Allorhizobium</taxon>
    </lineage>
</organism>
<evidence type="ECO:0000313" key="5">
    <source>
        <dbReference type="Proteomes" id="UP000310754"/>
    </source>
</evidence>
<dbReference type="InterPro" id="IPR036322">
    <property type="entry name" value="WD40_repeat_dom_sf"/>
</dbReference>
<dbReference type="InterPro" id="IPR015943">
    <property type="entry name" value="WD40/YVTN_repeat-like_dom_sf"/>
</dbReference>
<dbReference type="Pfam" id="PF00400">
    <property type="entry name" value="WD40"/>
    <property type="match status" value="6"/>
</dbReference>
<gene>
    <name evidence="4" type="ORF">E6C51_15705</name>
</gene>
<dbReference type="CDD" id="cd00200">
    <property type="entry name" value="WD40"/>
    <property type="match status" value="1"/>
</dbReference>
<dbReference type="PANTHER" id="PTHR14604">
    <property type="entry name" value="WD40 REPEAT PF20"/>
    <property type="match status" value="1"/>
</dbReference>
<dbReference type="InterPro" id="IPR001680">
    <property type="entry name" value="WD40_rpt"/>
</dbReference>
<dbReference type="InterPro" id="IPR019775">
    <property type="entry name" value="WD40_repeat_CS"/>
</dbReference>
<protein>
    <submittedName>
        <fullName evidence="4">WD40 repeat domain-containing protein</fullName>
    </submittedName>
</protein>
<dbReference type="AlphaFoldDB" id="A0A4S3ZRT8"/>
<dbReference type="PROSITE" id="PS50294">
    <property type="entry name" value="WD_REPEATS_REGION"/>
    <property type="match status" value="3"/>
</dbReference>
<keyword evidence="5" id="KW-1185">Reference proteome</keyword>
<feature type="repeat" description="WD" evidence="3">
    <location>
        <begin position="290"/>
        <end position="322"/>
    </location>
</feature>
<dbReference type="SUPFAM" id="SSF50978">
    <property type="entry name" value="WD40 repeat-like"/>
    <property type="match status" value="1"/>
</dbReference>
<dbReference type="SUPFAM" id="SSF101898">
    <property type="entry name" value="NHL repeat"/>
    <property type="match status" value="1"/>
</dbReference>
<dbReference type="PROSITE" id="PS50082">
    <property type="entry name" value="WD_REPEATS_2"/>
    <property type="match status" value="7"/>
</dbReference>
<evidence type="ECO:0000256" key="1">
    <source>
        <dbReference type="ARBA" id="ARBA00022574"/>
    </source>
</evidence>